<dbReference type="InterPro" id="IPR011701">
    <property type="entry name" value="MFS"/>
</dbReference>
<feature type="transmembrane region" description="Helical" evidence="7">
    <location>
        <begin position="290"/>
        <end position="314"/>
    </location>
</feature>
<evidence type="ECO:0000256" key="3">
    <source>
        <dbReference type="ARBA" id="ARBA00022475"/>
    </source>
</evidence>
<dbReference type="InterPro" id="IPR036259">
    <property type="entry name" value="MFS_trans_sf"/>
</dbReference>
<keyword evidence="5 7" id="KW-1133">Transmembrane helix</keyword>
<feature type="transmembrane region" description="Helical" evidence="7">
    <location>
        <begin position="97"/>
        <end position="119"/>
    </location>
</feature>
<feature type="transmembrane region" description="Helical" evidence="7">
    <location>
        <begin position="42"/>
        <end position="60"/>
    </location>
</feature>
<keyword evidence="6 7" id="KW-0472">Membrane</keyword>
<evidence type="ECO:0000259" key="8">
    <source>
        <dbReference type="PROSITE" id="PS50850"/>
    </source>
</evidence>
<feature type="transmembrane region" description="Helical" evidence="7">
    <location>
        <begin position="131"/>
        <end position="152"/>
    </location>
</feature>
<dbReference type="PANTHER" id="PTHR42718">
    <property type="entry name" value="MAJOR FACILITATOR SUPERFAMILY MULTIDRUG TRANSPORTER MFSC"/>
    <property type="match status" value="1"/>
</dbReference>
<dbReference type="PRINTS" id="PR01036">
    <property type="entry name" value="TCRTETB"/>
</dbReference>
<evidence type="ECO:0000313" key="10">
    <source>
        <dbReference type="Proteomes" id="UP001500928"/>
    </source>
</evidence>
<dbReference type="Gene3D" id="1.20.1250.20">
    <property type="entry name" value="MFS general substrate transporter like domains"/>
    <property type="match status" value="1"/>
</dbReference>
<evidence type="ECO:0000256" key="1">
    <source>
        <dbReference type="ARBA" id="ARBA00004651"/>
    </source>
</evidence>
<evidence type="ECO:0000256" key="7">
    <source>
        <dbReference type="SAM" id="Phobius"/>
    </source>
</evidence>
<dbReference type="PROSITE" id="PS00216">
    <property type="entry name" value="SUGAR_TRANSPORT_1"/>
    <property type="match status" value="1"/>
</dbReference>
<feature type="transmembrane region" description="Helical" evidence="7">
    <location>
        <begin position="261"/>
        <end position="284"/>
    </location>
</feature>
<dbReference type="NCBIfam" id="TIGR00711">
    <property type="entry name" value="efflux_EmrB"/>
    <property type="match status" value="1"/>
</dbReference>
<dbReference type="InterPro" id="IPR005829">
    <property type="entry name" value="Sugar_transporter_CS"/>
</dbReference>
<feature type="domain" description="Major facilitator superfamily (MFS) profile" evidence="8">
    <location>
        <begin position="6"/>
        <end position="490"/>
    </location>
</feature>
<dbReference type="InterPro" id="IPR020846">
    <property type="entry name" value="MFS_dom"/>
</dbReference>
<dbReference type="Pfam" id="PF07690">
    <property type="entry name" value="MFS_1"/>
    <property type="match status" value="1"/>
</dbReference>
<keyword evidence="2" id="KW-0813">Transport</keyword>
<keyword evidence="3" id="KW-1003">Cell membrane</keyword>
<feature type="transmembrane region" description="Helical" evidence="7">
    <location>
        <begin position="72"/>
        <end position="91"/>
    </location>
</feature>
<sequence length="507" mass="49947">MRPWWPLVAICLGTFVLLVDVTIVNVALPPIATSLGTSFSSLQWVIDGYALALAALLMVTGTLADRFGRRRLYLVGLAVFALSSLACGLAPSAGALVAARVAQGCGGAAMFATTAALLAATYQGPRRGTAFGVWGAVNGLAAACGPLLGGLLTEAWGWRAIFLVNLPVVAVAVVLTLAVVTESSSGAAGRVDVAGAASFTLASGALVWGLVSAGERGWSATPTVLALALAALALVAFVVVEHRVAAPMLDLALFADRSFAALMVAAAVLSAAAFAHLALVSLWLQSVLGLTPIHAGLVALPLSLASFTVSASAGRFLHGGSPARPVAGGLALIGAGVLLMTLVGPGSSPWVLAPGLVVAGLGVGLATPVLVSATLAVLPPWRAGVGSAAVNTFRQLGLAVGLAVLGTVFAGRIGSVLASAGVPDADGLAAAVAGGGTPGVLAAAPPAARPGLERLLGTAFPAGLDTVFLVAGLAALVAALLVALLVRPAARPEPAPEQGTRPARSAA</sequence>
<feature type="transmembrane region" description="Helical" evidence="7">
    <location>
        <begin position="466"/>
        <end position="486"/>
    </location>
</feature>
<feature type="transmembrane region" description="Helical" evidence="7">
    <location>
        <begin position="398"/>
        <end position="418"/>
    </location>
</feature>
<accession>A0ABP9BJN5</accession>
<dbReference type="SUPFAM" id="SSF103473">
    <property type="entry name" value="MFS general substrate transporter"/>
    <property type="match status" value="1"/>
</dbReference>
<dbReference type="CDD" id="cd17321">
    <property type="entry name" value="MFS_MMR_MDR_like"/>
    <property type="match status" value="1"/>
</dbReference>
<gene>
    <name evidence="9" type="ORF">GCM10023200_35870</name>
</gene>
<evidence type="ECO:0000256" key="2">
    <source>
        <dbReference type="ARBA" id="ARBA00022448"/>
    </source>
</evidence>
<dbReference type="RefSeq" id="WP_345417941.1">
    <property type="nucleotide sequence ID" value="NZ_BAABHO010000029.1"/>
</dbReference>
<proteinExistence type="predicted"/>
<keyword evidence="10" id="KW-1185">Reference proteome</keyword>
<keyword evidence="4 7" id="KW-0812">Transmembrane</keyword>
<comment type="subcellular location">
    <subcellularLocation>
        <location evidence="1">Cell membrane</location>
        <topology evidence="1">Multi-pass membrane protein</topology>
    </subcellularLocation>
</comment>
<evidence type="ECO:0000256" key="5">
    <source>
        <dbReference type="ARBA" id="ARBA00022989"/>
    </source>
</evidence>
<dbReference type="InterPro" id="IPR004638">
    <property type="entry name" value="EmrB-like"/>
</dbReference>
<reference evidence="10" key="1">
    <citation type="journal article" date="2019" name="Int. J. Syst. Evol. Microbiol.">
        <title>The Global Catalogue of Microorganisms (GCM) 10K type strain sequencing project: providing services to taxonomists for standard genome sequencing and annotation.</title>
        <authorList>
            <consortium name="The Broad Institute Genomics Platform"/>
            <consortium name="The Broad Institute Genome Sequencing Center for Infectious Disease"/>
            <person name="Wu L."/>
            <person name="Ma J."/>
        </authorList>
    </citation>
    <scope>NUCLEOTIDE SEQUENCE [LARGE SCALE GENOMIC DNA]</scope>
    <source>
        <strain evidence="10">JCM 17979</strain>
    </source>
</reference>
<feature type="transmembrane region" description="Helical" evidence="7">
    <location>
        <begin position="217"/>
        <end position="240"/>
    </location>
</feature>
<name>A0ABP9BJN5_9PSEU</name>
<dbReference type="PANTHER" id="PTHR42718:SF49">
    <property type="entry name" value="EXPORT PROTEIN"/>
    <property type="match status" value="1"/>
</dbReference>
<dbReference type="Gene3D" id="1.20.1720.10">
    <property type="entry name" value="Multidrug resistance protein D"/>
    <property type="match status" value="1"/>
</dbReference>
<evidence type="ECO:0000256" key="4">
    <source>
        <dbReference type="ARBA" id="ARBA00022692"/>
    </source>
</evidence>
<evidence type="ECO:0000256" key="6">
    <source>
        <dbReference type="ARBA" id="ARBA00023136"/>
    </source>
</evidence>
<organism evidence="9 10">
    <name type="scientific">Actinomycetospora chlora</name>
    <dbReference type="NCBI Taxonomy" id="663608"/>
    <lineage>
        <taxon>Bacteria</taxon>
        <taxon>Bacillati</taxon>
        <taxon>Actinomycetota</taxon>
        <taxon>Actinomycetes</taxon>
        <taxon>Pseudonocardiales</taxon>
        <taxon>Pseudonocardiaceae</taxon>
        <taxon>Actinomycetospora</taxon>
    </lineage>
</organism>
<dbReference type="EMBL" id="BAABHO010000029">
    <property type="protein sequence ID" value="GAA4796594.1"/>
    <property type="molecule type" value="Genomic_DNA"/>
</dbReference>
<dbReference type="PROSITE" id="PS50850">
    <property type="entry name" value="MFS"/>
    <property type="match status" value="1"/>
</dbReference>
<dbReference type="Proteomes" id="UP001500928">
    <property type="component" value="Unassembled WGS sequence"/>
</dbReference>
<feature type="transmembrane region" description="Helical" evidence="7">
    <location>
        <begin position="193"/>
        <end position="211"/>
    </location>
</feature>
<comment type="caution">
    <text evidence="9">The sequence shown here is derived from an EMBL/GenBank/DDBJ whole genome shotgun (WGS) entry which is preliminary data.</text>
</comment>
<protein>
    <submittedName>
        <fullName evidence="9">MFS transporter</fullName>
    </submittedName>
</protein>
<feature type="transmembrane region" description="Helical" evidence="7">
    <location>
        <begin position="158"/>
        <end position="181"/>
    </location>
</feature>
<feature type="transmembrane region" description="Helical" evidence="7">
    <location>
        <begin position="326"/>
        <end position="344"/>
    </location>
</feature>
<feature type="transmembrane region" description="Helical" evidence="7">
    <location>
        <begin position="350"/>
        <end position="378"/>
    </location>
</feature>
<evidence type="ECO:0000313" key="9">
    <source>
        <dbReference type="EMBL" id="GAA4796594.1"/>
    </source>
</evidence>